<dbReference type="Proteomes" id="UP000268048">
    <property type="component" value="Chromosome"/>
</dbReference>
<dbReference type="SMART" id="SM01252">
    <property type="entry name" value="KilA-N"/>
    <property type="match status" value="1"/>
</dbReference>
<evidence type="ECO:0000313" key="3">
    <source>
        <dbReference type="Proteomes" id="UP000268048"/>
    </source>
</evidence>
<organism evidence="2 3">
    <name type="scientific">Pseudomonas chlororaphis</name>
    <dbReference type="NCBI Taxonomy" id="587753"/>
    <lineage>
        <taxon>Bacteria</taxon>
        <taxon>Pseudomonadati</taxon>
        <taxon>Pseudomonadota</taxon>
        <taxon>Gammaproteobacteria</taxon>
        <taxon>Pseudomonadales</taxon>
        <taxon>Pseudomonadaceae</taxon>
        <taxon>Pseudomonas</taxon>
    </lineage>
</organism>
<gene>
    <name evidence="2" type="ORF">C4K04_6312</name>
</gene>
<name>A0A3G7TY50_9PSED</name>
<dbReference type="SUPFAM" id="SSF54616">
    <property type="entry name" value="DNA-binding domain of Mlu1-box binding protein MBP1"/>
    <property type="match status" value="1"/>
</dbReference>
<accession>A0A3G7TY50</accession>
<dbReference type="PROSITE" id="PS51301">
    <property type="entry name" value="KILA_N"/>
    <property type="match status" value="1"/>
</dbReference>
<proteinExistence type="predicted"/>
<dbReference type="InterPro" id="IPR036887">
    <property type="entry name" value="HTH_APSES_sf"/>
</dbReference>
<evidence type="ECO:0000313" key="2">
    <source>
        <dbReference type="EMBL" id="AZE51940.1"/>
    </source>
</evidence>
<dbReference type="Pfam" id="PF04383">
    <property type="entry name" value="KilA-N"/>
    <property type="match status" value="1"/>
</dbReference>
<protein>
    <submittedName>
        <fullName evidence="2">Phage protein</fullName>
    </submittedName>
</protein>
<dbReference type="RefSeq" id="WP_241176309.1">
    <property type="nucleotide sequence ID" value="NZ_CP027753.1"/>
</dbReference>
<dbReference type="EMBL" id="CP027753">
    <property type="protein sequence ID" value="AZE51940.1"/>
    <property type="molecule type" value="Genomic_DNA"/>
</dbReference>
<reference evidence="2 3" key="1">
    <citation type="submission" date="2018-03" db="EMBL/GenBank/DDBJ databases">
        <title>Diversity of phytobeneficial traits revealed by whole-genome analysis of worldwide-isolated phenazine-producing Pseudomonas spp.</title>
        <authorList>
            <person name="Biessy A."/>
            <person name="Novinscak A."/>
            <person name="Blom J."/>
            <person name="Leger G."/>
            <person name="Thomashow L.S."/>
            <person name="Cazorla F.M."/>
            <person name="Josic D."/>
            <person name="Filion M."/>
        </authorList>
    </citation>
    <scope>NUCLEOTIDE SEQUENCE [LARGE SCALE GENOMIC DNA]</scope>
    <source>
        <strain evidence="2 3">B25</strain>
    </source>
</reference>
<dbReference type="GO" id="GO:0003677">
    <property type="term" value="F:DNA binding"/>
    <property type="evidence" value="ECO:0007669"/>
    <property type="project" value="InterPro"/>
</dbReference>
<dbReference type="InterPro" id="IPR017880">
    <property type="entry name" value="KilA_N"/>
</dbReference>
<dbReference type="InterPro" id="IPR018004">
    <property type="entry name" value="KilA/APSES_HTH"/>
</dbReference>
<evidence type="ECO:0000259" key="1">
    <source>
        <dbReference type="PROSITE" id="PS51301"/>
    </source>
</evidence>
<sequence>MSVDFIGETFIMKNTILATYQDNTVRFNRDGWINATTAATLHGKRVDQWLNSSSTQQHLLELAIIGFHVDDLIQVHRGRTGGTWLHPKLATEFARWIDLKFAIWCGLIIERLLREKLTEKLRYELAYERLVNTREIASRSGKELAKWRWAKPGLEYEVAHWEHQMQLTLGLDMPS</sequence>
<dbReference type="AlphaFoldDB" id="A0A3G7TY50"/>
<feature type="domain" description="KilA-N" evidence="1">
    <location>
        <begin position="14"/>
        <end position="112"/>
    </location>
</feature>